<keyword evidence="3" id="KW-1185">Reference proteome</keyword>
<feature type="compositionally biased region" description="Basic and acidic residues" evidence="1">
    <location>
        <begin position="25"/>
        <end position="38"/>
    </location>
</feature>
<name>A0A8K0CNQ1_IGNLU</name>
<feature type="region of interest" description="Disordered" evidence="1">
    <location>
        <begin position="25"/>
        <end position="65"/>
    </location>
</feature>
<feature type="compositionally biased region" description="Basic and acidic residues" evidence="1">
    <location>
        <begin position="51"/>
        <end position="65"/>
    </location>
</feature>
<sequence length="65" mass="7835">TTQQKRKIKGTNIFIDKVRTNNERRIQGLTREKSYAEKLRRKQSKGSLQENLDKQKRMEMKRGEK</sequence>
<dbReference type="Proteomes" id="UP000801492">
    <property type="component" value="Unassembled WGS sequence"/>
</dbReference>
<proteinExistence type="predicted"/>
<dbReference type="AlphaFoldDB" id="A0A8K0CNQ1"/>
<gene>
    <name evidence="2" type="ORF">ILUMI_15374</name>
</gene>
<accession>A0A8K0CNQ1</accession>
<evidence type="ECO:0000256" key="1">
    <source>
        <dbReference type="SAM" id="MobiDB-lite"/>
    </source>
</evidence>
<organism evidence="2 3">
    <name type="scientific">Ignelater luminosus</name>
    <name type="common">Cucubano</name>
    <name type="synonym">Pyrophorus luminosus</name>
    <dbReference type="NCBI Taxonomy" id="2038154"/>
    <lineage>
        <taxon>Eukaryota</taxon>
        <taxon>Metazoa</taxon>
        <taxon>Ecdysozoa</taxon>
        <taxon>Arthropoda</taxon>
        <taxon>Hexapoda</taxon>
        <taxon>Insecta</taxon>
        <taxon>Pterygota</taxon>
        <taxon>Neoptera</taxon>
        <taxon>Endopterygota</taxon>
        <taxon>Coleoptera</taxon>
        <taxon>Polyphaga</taxon>
        <taxon>Elateriformia</taxon>
        <taxon>Elateroidea</taxon>
        <taxon>Elateridae</taxon>
        <taxon>Agrypninae</taxon>
        <taxon>Pyrophorini</taxon>
        <taxon>Ignelater</taxon>
    </lineage>
</organism>
<feature type="non-terminal residue" evidence="2">
    <location>
        <position position="1"/>
    </location>
</feature>
<evidence type="ECO:0000313" key="3">
    <source>
        <dbReference type="Proteomes" id="UP000801492"/>
    </source>
</evidence>
<protein>
    <submittedName>
        <fullName evidence="2">Uncharacterized protein</fullName>
    </submittedName>
</protein>
<dbReference type="EMBL" id="VTPC01046263">
    <property type="protein sequence ID" value="KAF2890799.1"/>
    <property type="molecule type" value="Genomic_DNA"/>
</dbReference>
<dbReference type="OrthoDB" id="6782755at2759"/>
<comment type="caution">
    <text evidence="2">The sequence shown here is derived from an EMBL/GenBank/DDBJ whole genome shotgun (WGS) entry which is preliminary data.</text>
</comment>
<evidence type="ECO:0000313" key="2">
    <source>
        <dbReference type="EMBL" id="KAF2890799.1"/>
    </source>
</evidence>
<reference evidence="2" key="1">
    <citation type="submission" date="2019-08" db="EMBL/GenBank/DDBJ databases">
        <title>The genome of the North American firefly Photinus pyralis.</title>
        <authorList>
            <consortium name="Photinus pyralis genome working group"/>
            <person name="Fallon T.R."/>
            <person name="Sander Lower S.E."/>
            <person name="Weng J.-K."/>
        </authorList>
    </citation>
    <scope>NUCLEOTIDE SEQUENCE</scope>
    <source>
        <strain evidence="2">TRF0915ILg1</strain>
        <tissue evidence="2">Whole body</tissue>
    </source>
</reference>